<feature type="region of interest" description="Disordered" evidence="1">
    <location>
        <begin position="1"/>
        <end position="29"/>
    </location>
</feature>
<reference evidence="3" key="1">
    <citation type="journal article" date="2019" name="Curr. Biol.">
        <title>Genome Sequence of Striga asiatica Provides Insight into the Evolution of Plant Parasitism.</title>
        <authorList>
            <person name="Yoshida S."/>
            <person name="Kim S."/>
            <person name="Wafula E.K."/>
            <person name="Tanskanen J."/>
            <person name="Kim Y.M."/>
            <person name="Honaas L."/>
            <person name="Yang Z."/>
            <person name="Spallek T."/>
            <person name="Conn C.E."/>
            <person name="Ichihashi Y."/>
            <person name="Cheong K."/>
            <person name="Cui S."/>
            <person name="Der J.P."/>
            <person name="Gundlach H."/>
            <person name="Jiao Y."/>
            <person name="Hori C."/>
            <person name="Ishida J.K."/>
            <person name="Kasahara H."/>
            <person name="Kiba T."/>
            <person name="Kim M.S."/>
            <person name="Koo N."/>
            <person name="Laohavisit A."/>
            <person name="Lee Y.H."/>
            <person name="Lumba S."/>
            <person name="McCourt P."/>
            <person name="Mortimer J.C."/>
            <person name="Mutuku J.M."/>
            <person name="Nomura T."/>
            <person name="Sasaki-Sekimoto Y."/>
            <person name="Seto Y."/>
            <person name="Wang Y."/>
            <person name="Wakatake T."/>
            <person name="Sakakibara H."/>
            <person name="Demura T."/>
            <person name="Yamaguchi S."/>
            <person name="Yoneyama K."/>
            <person name="Manabe R.I."/>
            <person name="Nelson D.C."/>
            <person name="Schulman A.H."/>
            <person name="Timko M.P."/>
            <person name="dePamphilis C.W."/>
            <person name="Choi D."/>
            <person name="Shirasu K."/>
        </authorList>
    </citation>
    <scope>NUCLEOTIDE SEQUENCE [LARGE SCALE GENOMIC DNA]</scope>
    <source>
        <strain evidence="3">cv. UVA1</strain>
    </source>
</reference>
<dbReference type="AlphaFoldDB" id="A0A5A7PH62"/>
<accession>A0A5A7PH62</accession>
<keyword evidence="3" id="KW-1185">Reference proteome</keyword>
<dbReference type="GO" id="GO:0003677">
    <property type="term" value="F:DNA binding"/>
    <property type="evidence" value="ECO:0007669"/>
    <property type="project" value="UniProtKB-KW"/>
</dbReference>
<comment type="caution">
    <text evidence="2">The sequence shown here is derived from an EMBL/GenBank/DDBJ whole genome shotgun (WGS) entry which is preliminary data.</text>
</comment>
<proteinExistence type="predicted"/>
<name>A0A5A7PH62_STRAF</name>
<gene>
    <name evidence="2" type="ORF">STAS_08089</name>
</gene>
<sequence>MASSTPVPNVPSPSASQNAPTRPSRNRTKPLWLNDYITCNSSSHLPSAAVDQSCKATSSVFKTRQVQMSHIGFTLFLKILEPNVKVQANVTYAFHWPTPLKYV</sequence>
<evidence type="ECO:0000256" key="1">
    <source>
        <dbReference type="SAM" id="MobiDB-lite"/>
    </source>
</evidence>
<evidence type="ECO:0000313" key="2">
    <source>
        <dbReference type="EMBL" id="GER32042.1"/>
    </source>
</evidence>
<feature type="compositionally biased region" description="Low complexity" evidence="1">
    <location>
        <begin position="1"/>
        <end position="20"/>
    </location>
</feature>
<keyword evidence="2" id="KW-0371">Homeobox</keyword>
<evidence type="ECO:0000313" key="3">
    <source>
        <dbReference type="Proteomes" id="UP000325081"/>
    </source>
</evidence>
<protein>
    <submittedName>
        <fullName evidence="2">Homeodomain-like/winged-helix DNA-binding family protein</fullName>
    </submittedName>
</protein>
<dbReference type="Proteomes" id="UP000325081">
    <property type="component" value="Unassembled WGS sequence"/>
</dbReference>
<organism evidence="2 3">
    <name type="scientific">Striga asiatica</name>
    <name type="common">Asiatic witchweed</name>
    <name type="synonym">Buchnera asiatica</name>
    <dbReference type="NCBI Taxonomy" id="4170"/>
    <lineage>
        <taxon>Eukaryota</taxon>
        <taxon>Viridiplantae</taxon>
        <taxon>Streptophyta</taxon>
        <taxon>Embryophyta</taxon>
        <taxon>Tracheophyta</taxon>
        <taxon>Spermatophyta</taxon>
        <taxon>Magnoliopsida</taxon>
        <taxon>eudicotyledons</taxon>
        <taxon>Gunneridae</taxon>
        <taxon>Pentapetalae</taxon>
        <taxon>asterids</taxon>
        <taxon>lamiids</taxon>
        <taxon>Lamiales</taxon>
        <taxon>Orobanchaceae</taxon>
        <taxon>Buchnereae</taxon>
        <taxon>Striga</taxon>
    </lineage>
</organism>
<dbReference type="EMBL" id="BKCP01004539">
    <property type="protein sequence ID" value="GER32042.1"/>
    <property type="molecule type" value="Genomic_DNA"/>
</dbReference>
<keyword evidence="2" id="KW-0238">DNA-binding</keyword>